<keyword evidence="3" id="KW-1185">Reference proteome</keyword>
<dbReference type="AlphaFoldDB" id="A0A2G5EZI2"/>
<dbReference type="OrthoDB" id="1393165at2759"/>
<evidence type="ECO:0000313" key="1">
    <source>
        <dbReference type="EMBL" id="PIA26199.1"/>
    </source>
</evidence>
<sequence length="67" mass="8038">MEVTVERIETEVKKIEDRYELFDVHIGDKRILTLFTDCDSVMKKWVSELRKANREKKKPDRIGSDIR</sequence>
<evidence type="ECO:0000313" key="3">
    <source>
        <dbReference type="Proteomes" id="UP000230069"/>
    </source>
</evidence>
<proteinExistence type="predicted"/>
<accession>A0A2G5EZI2</accession>
<evidence type="ECO:0000313" key="2">
    <source>
        <dbReference type="EMBL" id="PIA61175.1"/>
    </source>
</evidence>
<name>A0A2G5EZI2_AQUCA</name>
<reference evidence="2 3" key="1">
    <citation type="submission" date="2017-09" db="EMBL/GenBank/DDBJ databases">
        <title>WGS assembly of Aquilegia coerulea Goldsmith.</title>
        <authorList>
            <person name="Hodges S."/>
            <person name="Kramer E."/>
            <person name="Nordborg M."/>
            <person name="Tomkins J."/>
            <person name="Borevitz J."/>
            <person name="Derieg N."/>
            <person name="Yan J."/>
            <person name="Mihaltcheva S."/>
            <person name="Hayes R.D."/>
            <person name="Rokhsar D."/>
        </authorList>
    </citation>
    <scope>NUCLEOTIDE SEQUENCE [LARGE SCALE GENOMIC DNA]</scope>
    <source>
        <strain evidence="3">cv. Goldsmith</strain>
    </source>
</reference>
<dbReference type="EMBL" id="KZ305113">
    <property type="protein sequence ID" value="PIA26199.1"/>
    <property type="molecule type" value="Genomic_DNA"/>
</dbReference>
<organism evidence="2 3">
    <name type="scientific">Aquilegia coerulea</name>
    <name type="common">Rocky mountain columbine</name>
    <dbReference type="NCBI Taxonomy" id="218851"/>
    <lineage>
        <taxon>Eukaryota</taxon>
        <taxon>Viridiplantae</taxon>
        <taxon>Streptophyta</taxon>
        <taxon>Embryophyta</taxon>
        <taxon>Tracheophyta</taxon>
        <taxon>Spermatophyta</taxon>
        <taxon>Magnoliopsida</taxon>
        <taxon>Ranunculales</taxon>
        <taxon>Ranunculaceae</taxon>
        <taxon>Thalictroideae</taxon>
        <taxon>Aquilegia</taxon>
    </lineage>
</organism>
<gene>
    <name evidence="2" type="ORF">AQUCO_00300596v1</name>
    <name evidence="1" type="ORF">AQUCO_09600036v1</name>
</gene>
<dbReference type="EMBL" id="KZ305020">
    <property type="protein sequence ID" value="PIA61175.1"/>
    <property type="molecule type" value="Genomic_DNA"/>
</dbReference>
<protein>
    <recommendedName>
        <fullName evidence="4">PH domain-containing protein</fullName>
    </recommendedName>
</protein>
<dbReference type="Proteomes" id="UP000230069">
    <property type="component" value="Unassembled WGS sequence"/>
</dbReference>
<evidence type="ECO:0008006" key="4">
    <source>
        <dbReference type="Google" id="ProtNLM"/>
    </source>
</evidence>